<dbReference type="Proteomes" id="UP001516023">
    <property type="component" value="Unassembled WGS sequence"/>
</dbReference>
<evidence type="ECO:0000259" key="2">
    <source>
        <dbReference type="Pfam" id="PF04577"/>
    </source>
</evidence>
<evidence type="ECO:0000313" key="4">
    <source>
        <dbReference type="Proteomes" id="UP001516023"/>
    </source>
</evidence>
<keyword evidence="1" id="KW-1133">Transmembrane helix</keyword>
<dbReference type="InterPro" id="IPR049625">
    <property type="entry name" value="Glyco_transf_61_cat"/>
</dbReference>
<organism evidence="3 4">
    <name type="scientific">Cyclotella cryptica</name>
    <dbReference type="NCBI Taxonomy" id="29204"/>
    <lineage>
        <taxon>Eukaryota</taxon>
        <taxon>Sar</taxon>
        <taxon>Stramenopiles</taxon>
        <taxon>Ochrophyta</taxon>
        <taxon>Bacillariophyta</taxon>
        <taxon>Coscinodiscophyceae</taxon>
        <taxon>Thalassiosirophycidae</taxon>
        <taxon>Stephanodiscales</taxon>
        <taxon>Stephanodiscaceae</taxon>
        <taxon>Cyclotella</taxon>
    </lineage>
</organism>
<keyword evidence="1" id="KW-0472">Membrane</keyword>
<dbReference type="EMBL" id="JABMIG020000044">
    <property type="protein sequence ID" value="KAL3798709.1"/>
    <property type="molecule type" value="Genomic_DNA"/>
</dbReference>
<feature type="domain" description="Glycosyltransferase 61 catalytic" evidence="2">
    <location>
        <begin position="231"/>
        <end position="366"/>
    </location>
</feature>
<protein>
    <recommendedName>
        <fullName evidence="2">Glycosyltransferase 61 catalytic domain-containing protein</fullName>
    </recommendedName>
</protein>
<evidence type="ECO:0000313" key="3">
    <source>
        <dbReference type="EMBL" id="KAL3798709.1"/>
    </source>
</evidence>
<feature type="non-terminal residue" evidence="3">
    <location>
        <position position="1"/>
    </location>
</feature>
<comment type="caution">
    <text evidence="3">The sequence shown here is derived from an EMBL/GenBank/DDBJ whole genome shotgun (WGS) entry which is preliminary data.</text>
</comment>
<dbReference type="Pfam" id="PF04577">
    <property type="entry name" value="Glyco_transf_61"/>
    <property type="match status" value="1"/>
</dbReference>
<name>A0ABD3QF81_9STRA</name>
<keyword evidence="1" id="KW-0812">Transmembrane</keyword>
<evidence type="ECO:0000256" key="1">
    <source>
        <dbReference type="SAM" id="Phobius"/>
    </source>
</evidence>
<proteinExistence type="predicted"/>
<accession>A0ABD3QF81</accession>
<feature type="transmembrane region" description="Helical" evidence="1">
    <location>
        <begin position="27"/>
        <end position="46"/>
    </location>
</feature>
<dbReference type="AlphaFoldDB" id="A0ABD3QF81"/>
<gene>
    <name evidence="3" type="ORF">HJC23_004460</name>
</gene>
<keyword evidence="4" id="KW-1185">Reference proteome</keyword>
<reference evidence="3 4" key="1">
    <citation type="journal article" date="2020" name="G3 (Bethesda)">
        <title>Improved Reference Genome for Cyclotella cryptica CCMP332, a Model for Cell Wall Morphogenesis, Salinity Adaptation, and Lipid Production in Diatoms (Bacillariophyta).</title>
        <authorList>
            <person name="Roberts W.R."/>
            <person name="Downey K.M."/>
            <person name="Ruck E.C."/>
            <person name="Traller J.C."/>
            <person name="Alverson A.J."/>
        </authorList>
    </citation>
    <scope>NUCLEOTIDE SEQUENCE [LARGE SCALE GENOMIC DNA]</scope>
    <source>
        <strain evidence="3 4">CCMP332</strain>
    </source>
</reference>
<sequence>GNHPLLRRPAHRRPKYSKNLGSFGKKIFLCIFFIALFVALISTISLSQVEVLKHRNQDLINPWFDMTQNQPKQDEAKTPTFPLPAIYNNTKDMPPFVSSGPYHVNPSLGGLYEFHNVCLTKHKFELLPQGLIYIKQLSDTNVQNNPTRCVPCSAPLNHRGGWDGIGRDEGEVKHKCCFDSFHAMFATIFPIGRINCLEQGQHSWYCEILRSIDAFRAACKLPLEPNNYTLYCYEKLFTIHFALPRTHGYTVESMPNKTKFALPQRRDHWSGQNSRLIQGSAIPATSPKILFYAHKPSGQSIWTNMNELLETVKNDLKCKDCAFSTKFDFGALTIKEQAQVFNTADVIIMSHGALMANSIFAIDGTMFVELSCQRFPKFLGNGHHQEAVNCRDDDDKNATCLFCAKDNDL</sequence>